<comment type="similarity">
    <text evidence="1 5">Belongs to the peptidase S8 family.</text>
</comment>
<evidence type="ECO:0000256" key="5">
    <source>
        <dbReference type="PROSITE-ProRule" id="PRU01240"/>
    </source>
</evidence>
<dbReference type="PANTHER" id="PTHR43806">
    <property type="entry name" value="PEPTIDASE S8"/>
    <property type="match status" value="1"/>
</dbReference>
<evidence type="ECO:0000313" key="7">
    <source>
        <dbReference type="EMBL" id="MBN7772838.1"/>
    </source>
</evidence>
<keyword evidence="8" id="KW-1185">Reference proteome</keyword>
<evidence type="ECO:0000259" key="6">
    <source>
        <dbReference type="Pfam" id="PF00082"/>
    </source>
</evidence>
<dbReference type="InterPro" id="IPR050131">
    <property type="entry name" value="Peptidase_S8_subtilisin-like"/>
</dbReference>
<reference evidence="7" key="1">
    <citation type="submission" date="2021-02" db="EMBL/GenBank/DDBJ databases">
        <title>Abyssanaerobacter marinus gen.nov., sp., nov, anaerobic bacterium isolated from the Onnuri vent field of Indian Ocean and suggestion of Mogibacteriaceae fam. nov., and proposal of reclassification of ambiguous this family's genus member.</title>
        <authorList>
            <person name="Kim Y.J."/>
            <person name="Yang J.-A."/>
        </authorList>
    </citation>
    <scope>NUCLEOTIDE SEQUENCE</scope>
    <source>
        <strain evidence="7">DSM 2634</strain>
    </source>
</reference>
<sequence>MVNKILSEDYLDLLLENSKINFKKEGDNVTPVNTRHSIMHVQNPYTDRCAFKNYPYYAFQSLFFPESIISLRKIDVLHYLTRLDFDYSGQDVLVGIVDSGIEYQHQAFLNIDNTSRIISIWDQTINDGGNPPEGYNYGTEYTKQMLNLALQDPYPLSVVPTTDELGYGTMLAGIIAGNENPKENFCGVVPKAELVVVKLKQAKQLNRDVFLVPPDEVCYQDSDIMLGISYAISVAEKLKRPLVLCVALGSNKGGHDGHGALSTYLTLITQRPRMAVVISAGNEGNQRRHYQGNIMENQGFTRFNLKVSEQDKGFSIELWTTAPGQVAIDITSPTGEYISELSMGIMQCAEHTLDEKTVVWINNLMADGETGDQVIWVRFLNPREGNWKFRVYNKMYIQTRFNVWLPGDHFISNETYFLNSCPNVTITSPGNSQEPMTITAYDPDSGELADFSSLGYSRTNFVKPDLAAPGVNMICPTLGNSYGSASGTGAAAAYASGVVAMVLEWAVIKGHNTDIKGYDIKKLLIQSAQRNMYMKYPNPKWGYGKIDLMGLHRLLK</sequence>
<dbReference type="PROSITE" id="PS51892">
    <property type="entry name" value="SUBTILASE"/>
    <property type="match status" value="1"/>
</dbReference>
<comment type="caution">
    <text evidence="5">Lacks conserved residue(s) required for the propagation of feature annotation.</text>
</comment>
<protein>
    <submittedName>
        <fullName evidence="7">S8 family peptidase</fullName>
    </submittedName>
</protein>
<evidence type="ECO:0000256" key="4">
    <source>
        <dbReference type="ARBA" id="ARBA00022825"/>
    </source>
</evidence>
<organism evidence="7 8">
    <name type="scientific">Clostridium aminobutyricum</name>
    <dbReference type="NCBI Taxonomy" id="33953"/>
    <lineage>
        <taxon>Bacteria</taxon>
        <taxon>Bacillati</taxon>
        <taxon>Bacillota</taxon>
        <taxon>Clostridia</taxon>
        <taxon>Eubacteriales</taxon>
        <taxon>Clostridiaceae</taxon>
        <taxon>Clostridium</taxon>
    </lineage>
</organism>
<keyword evidence="4" id="KW-0720">Serine protease</keyword>
<dbReference type="Gene3D" id="2.60.120.1290">
    <property type="match status" value="1"/>
</dbReference>
<dbReference type="InterPro" id="IPR000209">
    <property type="entry name" value="Peptidase_S8/S53_dom"/>
</dbReference>
<evidence type="ECO:0000256" key="2">
    <source>
        <dbReference type="ARBA" id="ARBA00022670"/>
    </source>
</evidence>
<dbReference type="GO" id="GO:0004252">
    <property type="term" value="F:serine-type endopeptidase activity"/>
    <property type="evidence" value="ECO:0007669"/>
    <property type="project" value="InterPro"/>
</dbReference>
<dbReference type="PROSITE" id="PS00136">
    <property type="entry name" value="SUBTILASE_ASP"/>
    <property type="match status" value="1"/>
</dbReference>
<name>A0A939D8Q9_CLOAM</name>
<evidence type="ECO:0000313" key="8">
    <source>
        <dbReference type="Proteomes" id="UP000664545"/>
    </source>
</evidence>
<proteinExistence type="inferred from homology"/>
<dbReference type="InterPro" id="IPR023827">
    <property type="entry name" value="Peptidase_S8_Asp-AS"/>
</dbReference>
<dbReference type="InterPro" id="IPR036852">
    <property type="entry name" value="Peptidase_S8/S53_dom_sf"/>
</dbReference>
<dbReference type="EMBL" id="JAFJZZ010000001">
    <property type="protein sequence ID" value="MBN7772838.1"/>
    <property type="molecule type" value="Genomic_DNA"/>
</dbReference>
<dbReference type="Gene3D" id="3.40.50.200">
    <property type="entry name" value="Peptidase S8/S53 domain"/>
    <property type="match status" value="1"/>
</dbReference>
<dbReference type="InterPro" id="IPR017310">
    <property type="entry name" value="Pept_S8A_subtilisin_clostridia"/>
</dbReference>
<evidence type="ECO:0000256" key="3">
    <source>
        <dbReference type="ARBA" id="ARBA00022801"/>
    </source>
</evidence>
<comment type="caution">
    <text evidence="7">The sequence shown here is derived from an EMBL/GenBank/DDBJ whole genome shotgun (WGS) entry which is preliminary data.</text>
</comment>
<dbReference type="Pfam" id="PF00082">
    <property type="entry name" value="Peptidase_S8"/>
    <property type="match status" value="2"/>
</dbReference>
<dbReference type="PIRSF" id="PIRSF037894">
    <property type="entry name" value="Subtilisin_rel_CspABC"/>
    <property type="match status" value="1"/>
</dbReference>
<feature type="domain" description="Peptidase S8/S53" evidence="6">
    <location>
        <begin position="423"/>
        <end position="544"/>
    </location>
</feature>
<keyword evidence="2" id="KW-0645">Protease</keyword>
<keyword evidence="3" id="KW-0378">Hydrolase</keyword>
<dbReference type="SUPFAM" id="SSF52743">
    <property type="entry name" value="Subtilisin-like"/>
    <property type="match status" value="1"/>
</dbReference>
<evidence type="ECO:0000256" key="1">
    <source>
        <dbReference type="ARBA" id="ARBA00011073"/>
    </source>
</evidence>
<dbReference type="CDD" id="cd07478">
    <property type="entry name" value="Peptidases_S8_CspA-like"/>
    <property type="match status" value="1"/>
</dbReference>
<dbReference type="Proteomes" id="UP000664545">
    <property type="component" value="Unassembled WGS sequence"/>
</dbReference>
<accession>A0A939D8Q9</accession>
<dbReference type="PANTHER" id="PTHR43806:SF11">
    <property type="entry name" value="CEREVISIN-RELATED"/>
    <property type="match status" value="1"/>
</dbReference>
<dbReference type="GO" id="GO:0006508">
    <property type="term" value="P:proteolysis"/>
    <property type="evidence" value="ECO:0007669"/>
    <property type="project" value="UniProtKB-KW"/>
</dbReference>
<dbReference type="InterPro" id="IPR034045">
    <property type="entry name" value="Pep_S8_CspA-like"/>
</dbReference>
<dbReference type="InterPro" id="IPR015500">
    <property type="entry name" value="Peptidase_S8_subtilisin-rel"/>
</dbReference>
<feature type="domain" description="Peptidase S8/S53" evidence="6">
    <location>
        <begin position="89"/>
        <end position="287"/>
    </location>
</feature>
<dbReference type="PRINTS" id="PR00723">
    <property type="entry name" value="SUBTILISIN"/>
</dbReference>
<dbReference type="RefSeq" id="WP_206581608.1">
    <property type="nucleotide sequence ID" value="NZ_JAFJZZ010000001.1"/>
</dbReference>
<dbReference type="AlphaFoldDB" id="A0A939D8Q9"/>
<gene>
    <name evidence="7" type="ORF">JYB65_05625</name>
</gene>